<dbReference type="GO" id="GO:0005886">
    <property type="term" value="C:plasma membrane"/>
    <property type="evidence" value="ECO:0007669"/>
    <property type="project" value="UniProtKB-SubCell"/>
</dbReference>
<evidence type="ECO:0000256" key="3">
    <source>
        <dbReference type="SAM" id="SignalP"/>
    </source>
</evidence>
<evidence type="ECO:0000313" key="8">
    <source>
        <dbReference type="EMBL" id="SDJ96159.1"/>
    </source>
</evidence>
<dbReference type="Gene3D" id="1.10.287.470">
    <property type="entry name" value="Helix hairpin bin"/>
    <property type="match status" value="1"/>
</dbReference>
<dbReference type="InterPro" id="IPR058627">
    <property type="entry name" value="MdtA-like_C"/>
</dbReference>
<dbReference type="GO" id="GO:0046677">
    <property type="term" value="P:response to antibiotic"/>
    <property type="evidence" value="ECO:0007669"/>
    <property type="project" value="TreeGrafter"/>
</dbReference>
<dbReference type="InterPro" id="IPR058626">
    <property type="entry name" value="MdtA-like_b-barrel"/>
</dbReference>
<dbReference type="GO" id="GO:0022857">
    <property type="term" value="F:transmembrane transporter activity"/>
    <property type="evidence" value="ECO:0007669"/>
    <property type="project" value="InterPro"/>
</dbReference>
<dbReference type="Proteomes" id="UP000199527">
    <property type="component" value="Unassembled WGS sequence"/>
</dbReference>
<reference evidence="9" key="1">
    <citation type="submission" date="2016-10" db="EMBL/GenBank/DDBJ databases">
        <authorList>
            <person name="Varghese N."/>
            <person name="Submissions S."/>
        </authorList>
    </citation>
    <scope>NUCLEOTIDE SEQUENCE [LARGE SCALE GENOMIC DNA]</scope>
    <source>
        <strain evidence="9">DSM 23317</strain>
    </source>
</reference>
<dbReference type="InterPro" id="IPR006143">
    <property type="entry name" value="RND_pump_MFP"/>
</dbReference>
<accession>A0A1G8XZZ4</accession>
<evidence type="ECO:0000259" key="6">
    <source>
        <dbReference type="Pfam" id="PF25944"/>
    </source>
</evidence>
<feature type="domain" description="Multidrug resistance protein MdtA-like C-terminal permuted SH3" evidence="7">
    <location>
        <begin position="301"/>
        <end position="363"/>
    </location>
</feature>
<feature type="signal peptide" evidence="3">
    <location>
        <begin position="1"/>
        <end position="19"/>
    </location>
</feature>
<comment type="similarity">
    <text evidence="2">Belongs to the membrane fusion protein (MFP) (TC 8.A.1) family.</text>
</comment>
<dbReference type="PANTHER" id="PTHR30158:SF3">
    <property type="entry name" value="MULTIDRUG EFFLUX PUMP SUBUNIT ACRA-RELATED"/>
    <property type="match status" value="1"/>
</dbReference>
<evidence type="ECO:0000256" key="2">
    <source>
        <dbReference type="ARBA" id="ARBA00009477"/>
    </source>
</evidence>
<keyword evidence="9" id="KW-1185">Reference proteome</keyword>
<dbReference type="Gene3D" id="2.40.420.20">
    <property type="match status" value="1"/>
</dbReference>
<evidence type="ECO:0000313" key="9">
    <source>
        <dbReference type="Proteomes" id="UP000199527"/>
    </source>
</evidence>
<evidence type="ECO:0000256" key="1">
    <source>
        <dbReference type="ARBA" id="ARBA00004519"/>
    </source>
</evidence>
<dbReference type="Gene3D" id="2.40.50.100">
    <property type="match status" value="1"/>
</dbReference>
<dbReference type="EMBL" id="FNEM01000016">
    <property type="protein sequence ID" value="SDJ96159.1"/>
    <property type="molecule type" value="Genomic_DNA"/>
</dbReference>
<dbReference type="PANTHER" id="PTHR30158">
    <property type="entry name" value="ACRA/E-RELATED COMPONENT OF DRUG EFFLUX TRANSPORTER"/>
    <property type="match status" value="1"/>
</dbReference>
<feature type="domain" description="Multidrug resistance protein MdtA-like beta-barrel" evidence="6">
    <location>
        <begin position="209"/>
        <end position="298"/>
    </location>
</feature>
<keyword evidence="3" id="KW-0732">Signal</keyword>
<comment type="subcellular location">
    <subcellularLocation>
        <location evidence="1">Cell inner membrane</location>
        <topology evidence="1">Lipid-anchor</topology>
    </subcellularLocation>
</comment>
<dbReference type="AlphaFoldDB" id="A0A1G8XZZ4"/>
<dbReference type="PROSITE" id="PS51257">
    <property type="entry name" value="PROKAR_LIPOPROTEIN"/>
    <property type="match status" value="1"/>
</dbReference>
<dbReference type="Pfam" id="PF25917">
    <property type="entry name" value="BSH_RND"/>
    <property type="match status" value="1"/>
</dbReference>
<dbReference type="FunFam" id="2.40.420.20:FF:000001">
    <property type="entry name" value="Efflux RND transporter periplasmic adaptor subunit"/>
    <property type="match status" value="1"/>
</dbReference>
<protein>
    <submittedName>
        <fullName evidence="8">Membrane fusion protein, multidrug efflux system</fullName>
    </submittedName>
</protein>
<feature type="domain" description="Multidrug resistance protein MdtA-like alpha-helical hairpin" evidence="4">
    <location>
        <begin position="103"/>
        <end position="172"/>
    </location>
</feature>
<dbReference type="Gene3D" id="2.40.30.170">
    <property type="match status" value="1"/>
</dbReference>
<organism evidence="8 9">
    <name type="scientific">Ferrimonas sediminum</name>
    <dbReference type="NCBI Taxonomy" id="718193"/>
    <lineage>
        <taxon>Bacteria</taxon>
        <taxon>Pseudomonadati</taxon>
        <taxon>Pseudomonadota</taxon>
        <taxon>Gammaproteobacteria</taxon>
        <taxon>Alteromonadales</taxon>
        <taxon>Ferrimonadaceae</taxon>
        <taxon>Ferrimonas</taxon>
    </lineage>
</organism>
<proteinExistence type="inferred from homology"/>
<evidence type="ECO:0000259" key="7">
    <source>
        <dbReference type="Pfam" id="PF25967"/>
    </source>
</evidence>
<dbReference type="Pfam" id="PF25876">
    <property type="entry name" value="HH_MFP_RND"/>
    <property type="match status" value="1"/>
</dbReference>
<dbReference type="InterPro" id="IPR058625">
    <property type="entry name" value="MdtA-like_BSH"/>
</dbReference>
<sequence length="381" mass="40578">MRQTLKMAAVISAALWVTACNSEGNGPQGPAGPRTTEVNVFTVEPQSQEITVELPGRTRAFMKAEVRPQVSGVIEARSFTEGGNVTAGQSLYQIDAAPYQAALISAKADLERAKANEISTRATAERYRELIGSNSISKQDFDLAEAAHLEAKASVEMAKAAINQAEINLAYTKVEAPISGHISRSDVTPGALVTANQSQALAQISQLDPINIDIVQSSTEMLKLKSQLASGALQQSETTLVTLILEDGSEYQHPGSLKFAEVTVDEGTGSVTMRAEFPNPDGILLPGMFVRTRMTVGTDPNAILVPQKAVSRTPRGEGRAMVVTADNKVEARNVVTAQAIDHQWRILAGLQAGDKVITEGLQRVRPGASVTIQEITAHAAN</sequence>
<dbReference type="Pfam" id="PF25967">
    <property type="entry name" value="RND-MFP_C"/>
    <property type="match status" value="1"/>
</dbReference>
<feature type="chain" id="PRO_5011438340" evidence="3">
    <location>
        <begin position="20"/>
        <end position="381"/>
    </location>
</feature>
<gene>
    <name evidence="8" type="ORF">SAMN04488540_11658</name>
</gene>
<evidence type="ECO:0000259" key="5">
    <source>
        <dbReference type="Pfam" id="PF25917"/>
    </source>
</evidence>
<dbReference type="InterPro" id="IPR058624">
    <property type="entry name" value="MdtA-like_HH"/>
</dbReference>
<dbReference type="SUPFAM" id="SSF111369">
    <property type="entry name" value="HlyD-like secretion proteins"/>
    <property type="match status" value="1"/>
</dbReference>
<dbReference type="NCBIfam" id="TIGR01730">
    <property type="entry name" value="RND_mfp"/>
    <property type="match status" value="1"/>
</dbReference>
<feature type="domain" description="Multidrug resistance protein MdtA-like barrel-sandwich hybrid" evidence="5">
    <location>
        <begin position="63"/>
        <end position="203"/>
    </location>
</feature>
<evidence type="ECO:0000259" key="4">
    <source>
        <dbReference type="Pfam" id="PF25876"/>
    </source>
</evidence>
<name>A0A1G8XZZ4_9GAMM</name>
<dbReference type="Pfam" id="PF25944">
    <property type="entry name" value="Beta-barrel_RND"/>
    <property type="match status" value="1"/>
</dbReference>